<sequence length="73" mass="8704">MEQEWRVLVYRRKNSETDGRTESMFRSEELFRQRTENMPQMKRGNLKVRNEFCGEKGATLKFVMSSAEKKGQP</sequence>
<dbReference type="EMBL" id="JACVVK020000181">
    <property type="protein sequence ID" value="KAK7486307.1"/>
    <property type="molecule type" value="Genomic_DNA"/>
</dbReference>
<evidence type="ECO:0000313" key="2">
    <source>
        <dbReference type="Proteomes" id="UP001519460"/>
    </source>
</evidence>
<proteinExistence type="predicted"/>
<protein>
    <submittedName>
        <fullName evidence="1">Uncharacterized protein</fullName>
    </submittedName>
</protein>
<keyword evidence="2" id="KW-1185">Reference proteome</keyword>
<comment type="caution">
    <text evidence="1">The sequence shown here is derived from an EMBL/GenBank/DDBJ whole genome shotgun (WGS) entry which is preliminary data.</text>
</comment>
<dbReference type="Proteomes" id="UP001519460">
    <property type="component" value="Unassembled WGS sequence"/>
</dbReference>
<name>A0ABD0KHC5_9CAEN</name>
<reference evidence="1 2" key="1">
    <citation type="journal article" date="2023" name="Sci. Data">
        <title>Genome assembly of the Korean intertidal mud-creeper Batillaria attramentaria.</title>
        <authorList>
            <person name="Patra A.K."/>
            <person name="Ho P.T."/>
            <person name="Jun S."/>
            <person name="Lee S.J."/>
            <person name="Kim Y."/>
            <person name="Won Y.J."/>
        </authorList>
    </citation>
    <scope>NUCLEOTIDE SEQUENCE [LARGE SCALE GENOMIC DNA]</scope>
    <source>
        <strain evidence="1">Wonlab-2016</strain>
    </source>
</reference>
<organism evidence="1 2">
    <name type="scientific">Batillaria attramentaria</name>
    <dbReference type="NCBI Taxonomy" id="370345"/>
    <lineage>
        <taxon>Eukaryota</taxon>
        <taxon>Metazoa</taxon>
        <taxon>Spiralia</taxon>
        <taxon>Lophotrochozoa</taxon>
        <taxon>Mollusca</taxon>
        <taxon>Gastropoda</taxon>
        <taxon>Caenogastropoda</taxon>
        <taxon>Sorbeoconcha</taxon>
        <taxon>Cerithioidea</taxon>
        <taxon>Batillariidae</taxon>
        <taxon>Batillaria</taxon>
    </lineage>
</organism>
<dbReference type="AlphaFoldDB" id="A0ABD0KHC5"/>
<accession>A0ABD0KHC5</accession>
<evidence type="ECO:0000313" key="1">
    <source>
        <dbReference type="EMBL" id="KAK7486307.1"/>
    </source>
</evidence>
<gene>
    <name evidence="1" type="ORF">BaRGS_00022477</name>
</gene>